<keyword evidence="2" id="KW-1185">Reference proteome</keyword>
<accession>A0A0F7FU98</accession>
<gene>
    <name evidence="1" type="ORF">SXIM_26490</name>
</gene>
<protein>
    <submittedName>
        <fullName evidence="1">Rifampin adp-ribosyl transferase</fullName>
    </submittedName>
</protein>
<keyword evidence="1" id="KW-0808">Transferase</keyword>
<dbReference type="Proteomes" id="UP000034034">
    <property type="component" value="Chromosome"/>
</dbReference>
<evidence type="ECO:0000313" key="1">
    <source>
        <dbReference type="EMBL" id="AKG44033.1"/>
    </source>
</evidence>
<name>A0A0F7FU98_9ACTN</name>
<dbReference type="EMBL" id="CP009922">
    <property type="protein sequence ID" value="AKG44033.1"/>
    <property type="molecule type" value="Genomic_DNA"/>
</dbReference>
<sequence>MDPENPVVRLCARGMADDDGELFLRAWEVASDDYERCVAAHYVARTRATAGEREWASAREVVAALGG</sequence>
<organism evidence="1 2">
    <name type="scientific">Streptomyces xiamenensis</name>
    <dbReference type="NCBI Taxonomy" id="408015"/>
    <lineage>
        <taxon>Bacteria</taxon>
        <taxon>Bacillati</taxon>
        <taxon>Actinomycetota</taxon>
        <taxon>Actinomycetes</taxon>
        <taxon>Kitasatosporales</taxon>
        <taxon>Streptomycetaceae</taxon>
        <taxon>Streptomyces</taxon>
    </lineage>
</organism>
<proteinExistence type="predicted"/>
<dbReference type="HOGENOM" id="CLU_2810826_0_0_11"/>
<dbReference type="KEGG" id="sxi:SXIM_26490"/>
<dbReference type="AlphaFoldDB" id="A0A0F7FU98"/>
<dbReference type="STRING" id="408015.SXIM_26490"/>
<dbReference type="PATRIC" id="fig|408015.6.peg.2686"/>
<reference evidence="1" key="1">
    <citation type="submission" date="2019-08" db="EMBL/GenBank/DDBJ databases">
        <title>Complete genome sequence of a mangrove-derived Streptomyces xiamenensis.</title>
        <authorList>
            <person name="Xu J."/>
        </authorList>
    </citation>
    <scope>NUCLEOTIDE SEQUENCE</scope>
    <source>
        <strain evidence="1">318</strain>
    </source>
</reference>
<evidence type="ECO:0000313" key="2">
    <source>
        <dbReference type="Proteomes" id="UP000034034"/>
    </source>
</evidence>
<dbReference type="GO" id="GO:0016740">
    <property type="term" value="F:transferase activity"/>
    <property type="evidence" value="ECO:0007669"/>
    <property type="project" value="UniProtKB-KW"/>
</dbReference>